<keyword evidence="6 10" id="KW-0812">Transmembrane</keyword>
<evidence type="ECO:0000256" key="1">
    <source>
        <dbReference type="ARBA" id="ARBA00004429"/>
    </source>
</evidence>
<accession>A0A078L8X9</accession>
<dbReference type="Proteomes" id="UP000270272">
    <property type="component" value="Chromosome"/>
</dbReference>
<dbReference type="PROSITE" id="PS50928">
    <property type="entry name" value="ABC_TM1"/>
    <property type="match status" value="1"/>
</dbReference>
<evidence type="ECO:0000256" key="4">
    <source>
        <dbReference type="ARBA" id="ARBA00022475"/>
    </source>
</evidence>
<dbReference type="GO" id="GO:0005886">
    <property type="term" value="C:plasma membrane"/>
    <property type="evidence" value="ECO:0007669"/>
    <property type="project" value="UniProtKB-SubCell"/>
</dbReference>
<evidence type="ECO:0000256" key="5">
    <source>
        <dbReference type="ARBA" id="ARBA00022519"/>
    </source>
</evidence>
<dbReference type="EMBL" id="LR134204">
    <property type="protein sequence ID" value="VEB84245.1"/>
    <property type="molecule type" value="Genomic_DNA"/>
</dbReference>
<reference evidence="12" key="1">
    <citation type="submission" date="2014-06" db="EMBL/GenBank/DDBJ databases">
        <authorList>
            <person name="Urmite Genomes Urmite Genomes"/>
        </authorList>
    </citation>
    <scope>NUCLEOTIDE SEQUENCE</scope>
</reference>
<feature type="domain" description="ABC transmembrane type-1" evidence="11">
    <location>
        <begin position="101"/>
        <end position="285"/>
    </location>
</feature>
<keyword evidence="4" id="KW-1003">Cell membrane</keyword>
<dbReference type="NCBIfam" id="TIGR01183">
    <property type="entry name" value="ntrB"/>
    <property type="match status" value="1"/>
</dbReference>
<dbReference type="InterPro" id="IPR005889">
    <property type="entry name" value="NtrB"/>
</dbReference>
<evidence type="ECO:0000313" key="14">
    <source>
        <dbReference type="EMBL" id="RSC18111.1"/>
    </source>
</evidence>
<dbReference type="EMBL" id="RKIT01000002">
    <property type="protein sequence ID" value="RSC18111.1"/>
    <property type="molecule type" value="Genomic_DNA"/>
</dbReference>
<reference evidence="13" key="5">
    <citation type="submission" date="2020-11" db="EMBL/GenBank/DDBJ databases">
        <title>Enhanced detection system for hospital associated transmission using whole genome sequencing surveillance.</title>
        <authorList>
            <person name="Harrison L.H."/>
            <person name="Van Tyne D."/>
            <person name="Marsh J.W."/>
            <person name="Griffith M.P."/>
            <person name="Snyder D.J."/>
            <person name="Cooper V.S."/>
            <person name="Mustapha M."/>
        </authorList>
    </citation>
    <scope>NUCLEOTIDE SEQUENCE</scope>
    <source>
        <strain evidence="13">CB00014</strain>
    </source>
</reference>
<dbReference type="Proteomes" id="UP000282299">
    <property type="component" value="Unassembled WGS sequence"/>
</dbReference>
<evidence type="ECO:0000313" key="17">
    <source>
        <dbReference type="Proteomes" id="UP000282299"/>
    </source>
</evidence>
<dbReference type="Pfam" id="PF00528">
    <property type="entry name" value="BPD_transp_1"/>
    <property type="match status" value="1"/>
</dbReference>
<feature type="transmembrane region" description="Helical" evidence="10">
    <location>
        <begin position="230"/>
        <end position="251"/>
    </location>
</feature>
<dbReference type="Proteomes" id="UP000807555">
    <property type="component" value="Unassembled WGS sequence"/>
</dbReference>
<dbReference type="PANTHER" id="PTHR30151">
    <property type="entry name" value="ALKANE SULFONATE ABC TRANSPORTER-RELATED, MEMBRANE SUBUNIT"/>
    <property type="match status" value="1"/>
</dbReference>
<evidence type="ECO:0000256" key="9">
    <source>
        <dbReference type="ARBA" id="ARBA00023136"/>
    </source>
</evidence>
<proteinExistence type="inferred from homology"/>
<dbReference type="InterPro" id="IPR035906">
    <property type="entry name" value="MetI-like_sf"/>
</dbReference>
<evidence type="ECO:0000313" key="15">
    <source>
        <dbReference type="EMBL" id="VEB84245.1"/>
    </source>
</evidence>
<dbReference type="GO" id="GO:0006811">
    <property type="term" value="P:monoatomic ion transport"/>
    <property type="evidence" value="ECO:0007669"/>
    <property type="project" value="UniProtKB-KW"/>
</dbReference>
<dbReference type="GO" id="GO:0042918">
    <property type="term" value="P:alkanesulfonate transmembrane transport"/>
    <property type="evidence" value="ECO:0007669"/>
    <property type="project" value="UniProtKB-ARBA"/>
</dbReference>
<dbReference type="Gene3D" id="1.10.3720.10">
    <property type="entry name" value="MetI-like"/>
    <property type="match status" value="1"/>
</dbReference>
<evidence type="ECO:0000256" key="6">
    <source>
        <dbReference type="ARBA" id="ARBA00022692"/>
    </source>
</evidence>
<reference evidence="15 16" key="4">
    <citation type="submission" date="2018-12" db="EMBL/GenBank/DDBJ databases">
        <authorList>
            <consortium name="Pathogen Informatics"/>
        </authorList>
    </citation>
    <scope>NUCLEOTIDE SEQUENCE [LARGE SCALE GENOMIC DNA]</scope>
    <source>
        <strain evidence="15 16">NCTC11075</strain>
    </source>
</reference>
<keyword evidence="8" id="KW-0406">Ion transport</keyword>
<protein>
    <submittedName>
        <fullName evidence="13">Nitrate ABC transporter permease</fullName>
    </submittedName>
    <submittedName>
        <fullName evidence="14">Nitrate ABC transporter, permease protein</fullName>
    </submittedName>
    <submittedName>
        <fullName evidence="12">Nitrate transporter permease component</fullName>
    </submittedName>
</protein>
<comment type="similarity">
    <text evidence="2">Belongs to the binding-protein-dependent transport system permease family. CysTW subfamily.</text>
</comment>
<sequence length="293" mass="32224">MKTVQNAQRRIPEPAAGEVITLPPVTVRRRNPPLSHLMRTLAQRTVPALLGLALLVVGWQLAAINSKGFPTPLSTLDSALTLFADPFYNGGPNDMGIGWNVLASLQRVAIGFGLAALVGIPLGFLIGRFTFFSRMFTPLIALLRPVSPLAWLPIGLLLFQKAEPASSWTIFICSIWPMVINTAEGVRRIPQDYLNVARVLQLPEWTVMRRILFPAVLPAVLTGVRLSIGIAWLVIVAAEMLTGGLGIGFWIWNEWNNLNVENILIAIVIIGVVGLLLEQGLMLVARRFSWQEK</sequence>
<feature type="transmembrane region" description="Helical" evidence="10">
    <location>
        <begin position="46"/>
        <end position="64"/>
    </location>
</feature>
<keyword evidence="9 10" id="KW-0472">Membrane</keyword>
<evidence type="ECO:0000256" key="8">
    <source>
        <dbReference type="ARBA" id="ARBA00023065"/>
    </source>
</evidence>
<keyword evidence="5" id="KW-0997">Cell inner membrane</keyword>
<dbReference type="OMA" id="NDQGIGW"/>
<evidence type="ECO:0000256" key="3">
    <source>
        <dbReference type="ARBA" id="ARBA00022448"/>
    </source>
</evidence>
<feature type="transmembrane region" description="Helical" evidence="10">
    <location>
        <begin position="263"/>
        <end position="285"/>
    </location>
</feature>
<dbReference type="GO" id="GO:0015112">
    <property type="term" value="F:nitrate transmembrane transporter activity"/>
    <property type="evidence" value="ECO:0007669"/>
    <property type="project" value="InterPro"/>
</dbReference>
<dbReference type="PATRIC" id="fig|545.11.peg.4348"/>
<dbReference type="GeneID" id="45135404"/>
<dbReference type="CDD" id="cd06261">
    <property type="entry name" value="TM_PBP2"/>
    <property type="match status" value="1"/>
</dbReference>
<evidence type="ECO:0000256" key="10">
    <source>
        <dbReference type="RuleBase" id="RU363032"/>
    </source>
</evidence>
<evidence type="ECO:0000259" key="11">
    <source>
        <dbReference type="PROSITE" id="PS50928"/>
    </source>
</evidence>
<gene>
    <name evidence="12" type="primary">nasE</name>
    <name evidence="13" type="synonym">ntrB</name>
    <name evidence="12" type="ORF">BN1086_01334</name>
    <name evidence="14" type="ORF">EGS84_14770</name>
    <name evidence="13" type="ORF">I5687_03365</name>
    <name evidence="15" type="ORF">NCTC11075_00363</name>
</gene>
<evidence type="ECO:0000313" key="16">
    <source>
        <dbReference type="Proteomes" id="UP000270272"/>
    </source>
</evidence>
<dbReference type="FunFam" id="1.10.3720.10:FF:000003">
    <property type="entry name" value="Aliphatic sulfonate ABC transporter permease"/>
    <property type="match status" value="1"/>
</dbReference>
<dbReference type="EMBL" id="LK931336">
    <property type="protein sequence ID" value="CDZ83225.1"/>
    <property type="molecule type" value="Genomic_DNA"/>
</dbReference>
<name>A0A078L8X9_CITKO</name>
<reference evidence="14" key="3">
    <citation type="submission" date="2018-10" db="EMBL/GenBank/DDBJ databases">
        <title>FDA dAtabase for Regulatory Grade micrObial Sequences (FDA-ARGOS): Supporting development and validation of Infectious Disease Dx tests.</title>
        <authorList>
            <person name="Campos J."/>
            <person name="Goldberg B."/>
            <person name="Tallon L.J."/>
            <person name="Sadzewicz L."/>
            <person name="Zhao X."/>
            <person name="Vavikolanu K."/>
            <person name="Mehta A."/>
            <person name="Aluvathingal J."/>
            <person name="Nadendla S."/>
            <person name="Geyer C."/>
            <person name="Nandy P."/>
            <person name="Yan Y."/>
            <person name="Sichtig H."/>
        </authorList>
    </citation>
    <scope>NUCLEOTIDE SEQUENCE</scope>
    <source>
        <strain evidence="14">FDAARGOS_526</strain>
    </source>
</reference>
<comment type="subcellular location">
    <subcellularLocation>
        <location evidence="1">Cell inner membrane</location>
        <topology evidence="1">Multi-pass membrane protein</topology>
    </subcellularLocation>
    <subcellularLocation>
        <location evidence="10">Cell membrane</location>
        <topology evidence="10">Multi-pass membrane protein</topology>
    </subcellularLocation>
</comment>
<dbReference type="EMBL" id="JADVNV010000001">
    <property type="protein sequence ID" value="MBJ9866991.1"/>
    <property type="molecule type" value="Genomic_DNA"/>
</dbReference>
<reference evidence="17" key="2">
    <citation type="submission" date="2018-10" db="EMBL/GenBank/DDBJ databases">
        <title>FDA dAtabase for Regulatory Grade micrObial Sequences (FDA-ARGOS): Supporting development and validation of Infectious Disease Dx tests.</title>
        <authorList>
            <person name="Goldberg B."/>
            <person name="Campos J."/>
            <person name="Tallon L."/>
            <person name="Sadzewicz L."/>
            <person name="Zhao X."/>
            <person name="Vavikolanu K."/>
            <person name="Mehta A."/>
            <person name="Aluvathingal J."/>
            <person name="Nadendla S."/>
            <person name="Geyer C."/>
            <person name="Nandy P."/>
            <person name="Yan Y."/>
            <person name="Sichtig H."/>
        </authorList>
    </citation>
    <scope>NUCLEOTIDE SEQUENCE [LARGE SCALE GENOMIC DNA]</scope>
    <source>
        <strain evidence="17">FDAARGOS_526</strain>
    </source>
</reference>
<evidence type="ECO:0000256" key="2">
    <source>
        <dbReference type="ARBA" id="ARBA00007069"/>
    </source>
</evidence>
<evidence type="ECO:0000256" key="7">
    <source>
        <dbReference type="ARBA" id="ARBA00022989"/>
    </source>
</evidence>
<dbReference type="InterPro" id="IPR000515">
    <property type="entry name" value="MetI-like"/>
</dbReference>
<dbReference type="PANTHER" id="PTHR30151:SF7">
    <property type="entry name" value="NITRATE IMPORT PERMEASE PROTEIN NRTB"/>
    <property type="match status" value="1"/>
</dbReference>
<dbReference type="AlphaFoldDB" id="A0A078L8X9"/>
<keyword evidence="3 10" id="KW-0813">Transport</keyword>
<evidence type="ECO:0000313" key="13">
    <source>
        <dbReference type="EMBL" id="MBJ9866991.1"/>
    </source>
</evidence>
<evidence type="ECO:0000313" key="12">
    <source>
        <dbReference type="EMBL" id="CDZ83225.1"/>
    </source>
</evidence>
<organism evidence="12">
    <name type="scientific">Citrobacter koseri</name>
    <name type="common">Citrobacter diversus</name>
    <dbReference type="NCBI Taxonomy" id="545"/>
    <lineage>
        <taxon>Bacteria</taxon>
        <taxon>Pseudomonadati</taxon>
        <taxon>Pseudomonadota</taxon>
        <taxon>Gammaproteobacteria</taxon>
        <taxon>Enterobacterales</taxon>
        <taxon>Enterobacteriaceae</taxon>
        <taxon>Citrobacter</taxon>
    </lineage>
</organism>
<dbReference type="SUPFAM" id="SSF161098">
    <property type="entry name" value="MetI-like"/>
    <property type="match status" value="1"/>
</dbReference>
<dbReference type="RefSeq" id="WP_012132174.1">
    <property type="nucleotide sequence ID" value="NZ_ABTEQQ020000001.1"/>
</dbReference>
<keyword evidence="7 10" id="KW-1133">Transmembrane helix</keyword>
<feature type="transmembrane region" description="Helical" evidence="10">
    <location>
        <begin position="108"/>
        <end position="127"/>
    </location>
</feature>